<reference evidence="2" key="2">
    <citation type="submission" date="2021-04" db="EMBL/GenBank/DDBJ databases">
        <authorList>
            <person name="Gilroy R."/>
        </authorList>
    </citation>
    <scope>NUCLEOTIDE SEQUENCE</scope>
    <source>
        <strain evidence="2">ChiGjej6B6-1540</strain>
    </source>
</reference>
<sequence>MYSTPSNEILRQAQQACKAMAPLLAPLEDCPVNGRHCAATRRNLCRLQRMMGLPQTGEADEAMVRRLQRLNQLCQVCVKAHGPGYAVN</sequence>
<dbReference type="Pfam" id="PF01471">
    <property type="entry name" value="PG_binding_1"/>
    <property type="match status" value="1"/>
</dbReference>
<evidence type="ECO:0000313" key="2">
    <source>
        <dbReference type="EMBL" id="HIW94592.1"/>
    </source>
</evidence>
<dbReference type="InterPro" id="IPR002477">
    <property type="entry name" value="Peptidoglycan-bd-like"/>
</dbReference>
<accession>A0A9D1RVN7</accession>
<proteinExistence type="predicted"/>
<evidence type="ECO:0000313" key="3">
    <source>
        <dbReference type="Proteomes" id="UP000824192"/>
    </source>
</evidence>
<reference evidence="2" key="1">
    <citation type="journal article" date="2021" name="PeerJ">
        <title>Extensive microbial diversity within the chicken gut microbiome revealed by metagenomics and culture.</title>
        <authorList>
            <person name="Gilroy R."/>
            <person name="Ravi A."/>
            <person name="Getino M."/>
            <person name="Pursley I."/>
            <person name="Horton D.L."/>
            <person name="Alikhan N.F."/>
            <person name="Baker D."/>
            <person name="Gharbi K."/>
            <person name="Hall N."/>
            <person name="Watson M."/>
            <person name="Adriaenssens E.M."/>
            <person name="Foster-Nyarko E."/>
            <person name="Jarju S."/>
            <person name="Secka A."/>
            <person name="Antonio M."/>
            <person name="Oren A."/>
            <person name="Chaudhuri R.R."/>
            <person name="La Ragione R."/>
            <person name="Hildebrand F."/>
            <person name="Pallen M.J."/>
        </authorList>
    </citation>
    <scope>NUCLEOTIDE SEQUENCE</scope>
    <source>
        <strain evidence="2">ChiGjej6B6-1540</strain>
    </source>
</reference>
<dbReference type="Proteomes" id="UP000824192">
    <property type="component" value="Unassembled WGS sequence"/>
</dbReference>
<name>A0A9D1RVN7_9FIRM</name>
<organism evidence="2 3">
    <name type="scientific">Candidatus Flavonifractor merdipullorum</name>
    <dbReference type="NCBI Taxonomy" id="2838590"/>
    <lineage>
        <taxon>Bacteria</taxon>
        <taxon>Bacillati</taxon>
        <taxon>Bacillota</taxon>
        <taxon>Clostridia</taxon>
        <taxon>Eubacteriales</taxon>
        <taxon>Oscillospiraceae</taxon>
        <taxon>Flavonifractor</taxon>
    </lineage>
</organism>
<gene>
    <name evidence="2" type="ORF">H9868_08665</name>
</gene>
<dbReference type="AlphaFoldDB" id="A0A9D1RVN7"/>
<comment type="caution">
    <text evidence="2">The sequence shown here is derived from an EMBL/GenBank/DDBJ whole genome shotgun (WGS) entry which is preliminary data.</text>
</comment>
<dbReference type="SUPFAM" id="SSF47090">
    <property type="entry name" value="PGBD-like"/>
    <property type="match status" value="1"/>
</dbReference>
<protein>
    <submittedName>
        <fullName evidence="2">Peptidoglycan-binding protein</fullName>
    </submittedName>
</protein>
<feature type="domain" description="Peptidoglycan binding-like" evidence="1">
    <location>
        <begin position="31"/>
        <end position="67"/>
    </location>
</feature>
<dbReference type="EMBL" id="DXGA01000185">
    <property type="protein sequence ID" value="HIW94592.1"/>
    <property type="molecule type" value="Genomic_DNA"/>
</dbReference>
<evidence type="ECO:0000259" key="1">
    <source>
        <dbReference type="Pfam" id="PF01471"/>
    </source>
</evidence>
<dbReference type="InterPro" id="IPR036365">
    <property type="entry name" value="PGBD-like_sf"/>
</dbReference>